<feature type="non-terminal residue" evidence="1">
    <location>
        <position position="285"/>
    </location>
</feature>
<comment type="caution">
    <text evidence="1">The sequence shown here is derived from an EMBL/GenBank/DDBJ whole genome shotgun (WGS) entry which is preliminary data.</text>
</comment>
<protein>
    <submittedName>
        <fullName evidence="1">Uncharacterized protein</fullName>
    </submittedName>
</protein>
<organism evidence="1">
    <name type="scientific">marine sediment metagenome</name>
    <dbReference type="NCBI Taxonomy" id="412755"/>
    <lineage>
        <taxon>unclassified sequences</taxon>
        <taxon>metagenomes</taxon>
        <taxon>ecological metagenomes</taxon>
    </lineage>
</organism>
<sequence>MAVNTETKRRSALGMVIMALAIAPVPDGTIAAVDREHIIGIYAGIAPAAPGVLTSNIHIFSTSTVEPNHASDSGDNVLVKGDIEVQGTGWFGGGTNYSKFEADGTLVFNGAATVFNDLVLPLDSARVPASNAPNWESFVGNLNAFAYQVNDFQEFTTEFIHGYKEGSDFSFHIHGALNALTAQEEKVRFEIEYSIADVNQSTGFGDVFPDGSGSLLIAELVVPDATADLTNIFIVIGVDNAGTFGIDATIKGRIRRIAKTAGGNELTGDMFVTQVGVHYEMSTVG</sequence>
<dbReference type="AlphaFoldDB" id="A0A0F9IKJ7"/>
<proteinExistence type="predicted"/>
<reference evidence="1" key="1">
    <citation type="journal article" date="2015" name="Nature">
        <title>Complex archaea that bridge the gap between prokaryotes and eukaryotes.</title>
        <authorList>
            <person name="Spang A."/>
            <person name="Saw J.H."/>
            <person name="Jorgensen S.L."/>
            <person name="Zaremba-Niedzwiedzka K."/>
            <person name="Martijn J."/>
            <person name="Lind A.E."/>
            <person name="van Eijk R."/>
            <person name="Schleper C."/>
            <person name="Guy L."/>
            <person name="Ettema T.J."/>
        </authorList>
    </citation>
    <scope>NUCLEOTIDE SEQUENCE</scope>
</reference>
<gene>
    <name evidence="1" type="ORF">LCGC14_1567670</name>
</gene>
<evidence type="ECO:0000313" key="1">
    <source>
        <dbReference type="EMBL" id="KKM28136.1"/>
    </source>
</evidence>
<accession>A0A0F9IKJ7</accession>
<name>A0A0F9IKJ7_9ZZZZ</name>
<dbReference type="EMBL" id="LAZR01012183">
    <property type="protein sequence ID" value="KKM28136.1"/>
    <property type="molecule type" value="Genomic_DNA"/>
</dbReference>